<dbReference type="Gene3D" id="3.40.50.300">
    <property type="entry name" value="P-loop containing nucleotide triphosphate hydrolases"/>
    <property type="match status" value="1"/>
</dbReference>
<dbReference type="GO" id="GO:0005524">
    <property type="term" value="F:ATP binding"/>
    <property type="evidence" value="ECO:0007669"/>
    <property type="project" value="InterPro"/>
</dbReference>
<dbReference type="OrthoDB" id="997844at2"/>
<feature type="domain" description="ATPase AAA-type core" evidence="1">
    <location>
        <begin position="431"/>
        <end position="583"/>
    </location>
</feature>
<dbReference type="InterPro" id="IPR003959">
    <property type="entry name" value="ATPase_AAA_core"/>
</dbReference>
<accession>A0A0B4DEJ8</accession>
<gene>
    <name evidence="2" type="ORF">RM51_11570</name>
</gene>
<dbReference type="Proteomes" id="UP000031167">
    <property type="component" value="Unassembled WGS sequence"/>
</dbReference>
<dbReference type="Pfam" id="PF13304">
    <property type="entry name" value="AAA_21"/>
    <property type="match status" value="1"/>
</dbReference>
<comment type="caution">
    <text evidence="2">The sequence shown here is derived from an EMBL/GenBank/DDBJ whole genome shotgun (WGS) entry which is preliminary data.</text>
</comment>
<reference evidence="2 3" key="1">
    <citation type="submission" date="2014-12" db="EMBL/GenBank/DDBJ databases">
        <title>Genome sequencing of Chryseobacterium taiwanense TPW19.</title>
        <authorList>
            <person name="Tan P.W."/>
            <person name="Chan K.-G."/>
        </authorList>
    </citation>
    <scope>NUCLEOTIDE SEQUENCE [LARGE SCALE GENOMIC DNA]</scope>
    <source>
        <strain evidence="2 3">TPW19</strain>
    </source>
</reference>
<evidence type="ECO:0000313" key="3">
    <source>
        <dbReference type="Proteomes" id="UP000031167"/>
    </source>
</evidence>
<protein>
    <recommendedName>
        <fullName evidence="1">ATPase AAA-type core domain-containing protein</fullName>
    </recommendedName>
</protein>
<evidence type="ECO:0000313" key="2">
    <source>
        <dbReference type="EMBL" id="KIC62810.1"/>
    </source>
</evidence>
<name>A0A0B4DEJ8_9FLAO</name>
<dbReference type="GO" id="GO:0016887">
    <property type="term" value="F:ATP hydrolysis activity"/>
    <property type="evidence" value="ECO:0007669"/>
    <property type="project" value="InterPro"/>
</dbReference>
<evidence type="ECO:0000259" key="1">
    <source>
        <dbReference type="Pfam" id="PF13304"/>
    </source>
</evidence>
<sequence length="740" mass="87180">MEKNYIKMYKGFKLLAVRPTIGCDKKFLKNLKVNHIYNFYNDFQFKENNKRNVIEICNESTVPNDLFGENISVSAIVGKNGSGKSALIELFVASINQFSYYLNNIELEGKKQIITDAELESIEFVEESKGINSELFFLNNNQYFELSIVNNKFKSLRNISKKIEIEKEKLKSFFYTLIINYSIYSFNPHTLGNSISFKKSNNNWIDGLFHKNDSYQIPLVINPKRESANSKFGGVIDINNEQDLLQQRLLFNILKYYNNNYDAHLKITENRRAVKILIENKIFHNLTVFISVNDFGIKQESKIIDQNDIKLFWRGSVHNPLSNGIQIKDYIVHKKPKTYWDYDQILLKTLLKFRITKKRNPYIEKCYEYIVYKIFSICEKYPDYKVFLKDDKHINSRIRVDIDKFLLFISDVKNRSHITNKLLQVINFIRFYDDIWYQYADKKEFDILTLSKDLNNYVRKDRPLIELLPPPIFSIKIEVDEFLENVPQNNTITIDKLSSGEQQLIHTTSTVLYHLNNIKSVRNTGLIKKYDCTNLIFDEIELYFHPEYQRLLLKNIIQGLINNQLDTLKINILFVTHSPFILSDIPSQNILRLEDGKMIFDEVSENTFGANIHDLLANEFFLKNGFMGEFAKTEINKVIDFLNIQKLKFRVNELQLLIKNSNSKEDKNQYLNELTSKKIKLNNLEIFDSKFNKEYCKKIIELIGEPMLSSSLIELFTEAYPSEKNEYIDSQIARLEKLRQ</sequence>
<dbReference type="STRING" id="363331.RM51_11570"/>
<dbReference type="EMBL" id="JWTA01000008">
    <property type="protein sequence ID" value="KIC62810.1"/>
    <property type="molecule type" value="Genomic_DNA"/>
</dbReference>
<organism evidence="2 3">
    <name type="scientific">Chryseobacterium taiwanense</name>
    <dbReference type="NCBI Taxonomy" id="363331"/>
    <lineage>
        <taxon>Bacteria</taxon>
        <taxon>Pseudomonadati</taxon>
        <taxon>Bacteroidota</taxon>
        <taxon>Flavobacteriia</taxon>
        <taxon>Flavobacteriales</taxon>
        <taxon>Weeksellaceae</taxon>
        <taxon>Chryseobacterium group</taxon>
        <taxon>Chryseobacterium</taxon>
    </lineage>
</organism>
<dbReference type="SUPFAM" id="SSF52540">
    <property type="entry name" value="P-loop containing nucleoside triphosphate hydrolases"/>
    <property type="match status" value="1"/>
</dbReference>
<dbReference type="InterPro" id="IPR027417">
    <property type="entry name" value="P-loop_NTPase"/>
</dbReference>
<keyword evidence="3" id="KW-1185">Reference proteome</keyword>
<proteinExistence type="predicted"/>
<dbReference type="AlphaFoldDB" id="A0A0B4DEJ8"/>